<evidence type="ECO:0000313" key="2">
    <source>
        <dbReference type="Proteomes" id="UP001055072"/>
    </source>
</evidence>
<sequence>MALQAIKKFRTREIFSMSKNATTSPQVSSKELVKVNNPFLPRLSPETGRWAPAKYSLRRQADLVKKARESNTLHLLPAGPKLSTKELAAAVKTAPAEDPTLAKPMYKKGEVWLRGVKWEGEVKEKEAPGADVGNRLYAGKWRMFKGHKWQRTLKAREEKRAKALKVMDRRIKLFKGTYQRRRPNPLDRPKATAKLGKLPF</sequence>
<protein>
    <submittedName>
        <fullName evidence="1">Uncharacterized protein</fullName>
    </submittedName>
</protein>
<dbReference type="EMBL" id="MU274918">
    <property type="protein sequence ID" value="KAI0087379.1"/>
    <property type="molecule type" value="Genomic_DNA"/>
</dbReference>
<organism evidence="1 2">
    <name type="scientific">Irpex rosettiformis</name>
    <dbReference type="NCBI Taxonomy" id="378272"/>
    <lineage>
        <taxon>Eukaryota</taxon>
        <taxon>Fungi</taxon>
        <taxon>Dikarya</taxon>
        <taxon>Basidiomycota</taxon>
        <taxon>Agaricomycotina</taxon>
        <taxon>Agaricomycetes</taxon>
        <taxon>Polyporales</taxon>
        <taxon>Irpicaceae</taxon>
        <taxon>Irpex</taxon>
    </lineage>
</organism>
<evidence type="ECO:0000313" key="1">
    <source>
        <dbReference type="EMBL" id="KAI0087379.1"/>
    </source>
</evidence>
<accession>A0ACB8TZF5</accession>
<proteinExistence type="predicted"/>
<comment type="caution">
    <text evidence="1">The sequence shown here is derived from an EMBL/GenBank/DDBJ whole genome shotgun (WGS) entry which is preliminary data.</text>
</comment>
<name>A0ACB8TZF5_9APHY</name>
<dbReference type="Proteomes" id="UP001055072">
    <property type="component" value="Unassembled WGS sequence"/>
</dbReference>
<reference evidence="1" key="1">
    <citation type="journal article" date="2021" name="Environ. Microbiol.">
        <title>Gene family expansions and transcriptome signatures uncover fungal adaptations to wood decay.</title>
        <authorList>
            <person name="Hage H."/>
            <person name="Miyauchi S."/>
            <person name="Viragh M."/>
            <person name="Drula E."/>
            <person name="Min B."/>
            <person name="Chaduli D."/>
            <person name="Navarro D."/>
            <person name="Favel A."/>
            <person name="Norest M."/>
            <person name="Lesage-Meessen L."/>
            <person name="Balint B."/>
            <person name="Merenyi Z."/>
            <person name="de Eugenio L."/>
            <person name="Morin E."/>
            <person name="Martinez A.T."/>
            <person name="Baldrian P."/>
            <person name="Stursova M."/>
            <person name="Martinez M.J."/>
            <person name="Novotny C."/>
            <person name="Magnuson J.K."/>
            <person name="Spatafora J.W."/>
            <person name="Maurice S."/>
            <person name="Pangilinan J."/>
            <person name="Andreopoulos W."/>
            <person name="LaButti K."/>
            <person name="Hundley H."/>
            <person name="Na H."/>
            <person name="Kuo A."/>
            <person name="Barry K."/>
            <person name="Lipzen A."/>
            <person name="Henrissat B."/>
            <person name="Riley R."/>
            <person name="Ahrendt S."/>
            <person name="Nagy L.G."/>
            <person name="Grigoriev I.V."/>
            <person name="Martin F."/>
            <person name="Rosso M.N."/>
        </authorList>
    </citation>
    <scope>NUCLEOTIDE SEQUENCE</scope>
    <source>
        <strain evidence="1">CBS 384.51</strain>
    </source>
</reference>
<gene>
    <name evidence="1" type="ORF">BDY19DRAFT_955428</name>
</gene>
<keyword evidence="2" id="KW-1185">Reference proteome</keyword>